<gene>
    <name evidence="1" type="ORF">UFOVP753_15</name>
</gene>
<dbReference type="EMBL" id="LR798352">
    <property type="protein sequence ID" value="CAB5225888.1"/>
    <property type="molecule type" value="Genomic_DNA"/>
</dbReference>
<organism evidence="1">
    <name type="scientific">uncultured Caudovirales phage</name>
    <dbReference type="NCBI Taxonomy" id="2100421"/>
    <lineage>
        <taxon>Viruses</taxon>
        <taxon>Duplodnaviria</taxon>
        <taxon>Heunggongvirae</taxon>
        <taxon>Uroviricota</taxon>
        <taxon>Caudoviricetes</taxon>
        <taxon>Peduoviridae</taxon>
        <taxon>Maltschvirus</taxon>
        <taxon>Maltschvirus maltsch</taxon>
    </lineage>
</organism>
<proteinExistence type="predicted"/>
<evidence type="ECO:0000313" key="1">
    <source>
        <dbReference type="EMBL" id="CAB5225888.1"/>
    </source>
</evidence>
<protein>
    <submittedName>
        <fullName evidence="1">Uncharacterized protein</fullName>
    </submittedName>
</protein>
<accession>A0A6J7X5N0</accession>
<name>A0A6J7X5N0_9CAUD</name>
<reference evidence="1" key="1">
    <citation type="submission" date="2020-05" db="EMBL/GenBank/DDBJ databases">
        <authorList>
            <person name="Chiriac C."/>
            <person name="Salcher M."/>
            <person name="Ghai R."/>
            <person name="Kavagutti S V."/>
        </authorList>
    </citation>
    <scope>NUCLEOTIDE SEQUENCE</scope>
</reference>
<sequence length="648" mass="72148">MAYGLKYQLTFDNVFVNPASTNKTQYRASIYKDGYGGSSYPLIGTGNPVVIETIDSEGKSFNPIISKKATVNVIADSNFNLEEFFDADDNDFKLIIETGVSVSGAAPASWTTLFVGLFVPVEQIVYSPVSIKEFTMTFNDGLANLKEKKIYFDATFVIGFNASETYSFKDVLTNAFAANALGLTFNVNWYYKNTGIADRELENMFVQKNAFIESAGNYITWYTVLNGLCRKFGFICHQKNGEYYLTSYGSKTRNTSRDYFKYNSAGTYQSTFTETDTSVTIDDTDNFIQIGKSLQVSLSKGNKSYTTNSKLQNVIQCVLNGDFSSWTSSTSVDAWSGSLTYQRNGTTNQAKFLTSQTIGLGSGASLESQAYDCTAGDIISVFSDINTNGLFAESARVVLVPTDVTLPTYYWTPTGAFQDTDYILDHNSFDASTAKYTYIPSDGKLYVRIYQPYYVGPTIPNLSTYVGFFRIQYYGVNSSVQNFTAQVNEAAKDSLFNKDNETYDDITIFGDQNIFVTIPSTITFNNGDNVAASRFISAWLTSDRSAVLNTWQRNGSGTTATIFELVSEDVGVDELYNQLNISGNFKSIGYDLLSEFFYVYATGVPGKTYMLTSFKWDLRSGTQDVNMFAINYPLTTNIVRNIYLNTNR</sequence>